<protein>
    <submittedName>
        <fullName evidence="2">Uncharacterized protein</fullName>
    </submittedName>
</protein>
<feature type="chain" id="PRO_5005285040" evidence="1">
    <location>
        <begin position="36"/>
        <end position="111"/>
    </location>
</feature>
<dbReference type="STRING" id="37916.MCHLDSM_06016"/>
<sequence length="111" mass="11432" precursor="true">MSHFIERATTSALIAVAAGTAALGIALGSATVADAKPFTQDPDSLKMMCDRYGGSYIGKTKGSGAWCAWKDGSVTVCDKNDSCTIVEPAKAVRQDPGWTVQQPGGVLVPVG</sequence>
<name>A0A0J6Y9Q6_9MYCO</name>
<keyword evidence="1" id="KW-0732">Signal</keyword>
<evidence type="ECO:0000313" key="3">
    <source>
        <dbReference type="Proteomes" id="UP000036513"/>
    </source>
</evidence>
<dbReference type="PATRIC" id="fig|37916.4.peg.6039"/>
<reference evidence="2 3" key="1">
    <citation type="journal article" date="2015" name="Genome Biol. Evol.">
        <title>Characterization of Three Mycobacterium spp. with Potential Use in Bioremediation by Genome Sequencing and Comparative Genomics.</title>
        <authorList>
            <person name="Das S."/>
            <person name="Pettersson B.M."/>
            <person name="Behra P.R."/>
            <person name="Ramesh M."/>
            <person name="Dasgupta S."/>
            <person name="Bhattacharya A."/>
            <person name="Kirsebom L.A."/>
        </authorList>
    </citation>
    <scope>NUCLEOTIDE SEQUENCE [LARGE SCALE GENOMIC DNA]</scope>
    <source>
        <strain evidence="2 3">DSM 43826</strain>
    </source>
</reference>
<dbReference type="Proteomes" id="UP000036513">
    <property type="component" value="Unassembled WGS sequence"/>
</dbReference>
<keyword evidence="3" id="KW-1185">Reference proteome</keyword>
<comment type="caution">
    <text evidence="2">The sequence shown here is derived from an EMBL/GenBank/DDBJ whole genome shotgun (WGS) entry which is preliminary data.</text>
</comment>
<proteinExistence type="predicted"/>
<dbReference type="EMBL" id="JYNL01000067">
    <property type="protein sequence ID" value="KMO69676.1"/>
    <property type="molecule type" value="Genomic_DNA"/>
</dbReference>
<evidence type="ECO:0000256" key="1">
    <source>
        <dbReference type="SAM" id="SignalP"/>
    </source>
</evidence>
<feature type="signal peptide" evidence="1">
    <location>
        <begin position="1"/>
        <end position="35"/>
    </location>
</feature>
<evidence type="ECO:0000313" key="2">
    <source>
        <dbReference type="EMBL" id="KMO69676.1"/>
    </source>
</evidence>
<accession>A0A0J6Y9Q6</accession>
<dbReference type="AlphaFoldDB" id="A0A0J6Y9Q6"/>
<organism evidence="2 3">
    <name type="scientific">Mycolicibacterium chlorophenolicum</name>
    <dbReference type="NCBI Taxonomy" id="37916"/>
    <lineage>
        <taxon>Bacteria</taxon>
        <taxon>Bacillati</taxon>
        <taxon>Actinomycetota</taxon>
        <taxon>Actinomycetes</taxon>
        <taxon>Mycobacteriales</taxon>
        <taxon>Mycobacteriaceae</taxon>
        <taxon>Mycolicibacterium</taxon>
    </lineage>
</organism>
<gene>
    <name evidence="2" type="ORF">MCHLDSM_06016</name>
</gene>
<dbReference type="RefSeq" id="WP_048473131.1">
    <property type="nucleotide sequence ID" value="NZ_JYNL01000067.1"/>
</dbReference>